<gene>
    <name evidence="2" type="ORF">SAMN04488136_13065</name>
</gene>
<feature type="chain" id="PRO_5011758600" evidence="1">
    <location>
        <begin position="25"/>
        <end position="101"/>
    </location>
</feature>
<feature type="signal peptide" evidence="1">
    <location>
        <begin position="1"/>
        <end position="24"/>
    </location>
</feature>
<proteinExistence type="predicted"/>
<dbReference type="STRING" id="861298.SAMN04488136_13065"/>
<keyword evidence="3" id="KW-1185">Reference proteome</keyword>
<dbReference type="AlphaFoldDB" id="A0A1G8FH64"/>
<dbReference type="RefSeq" id="WP_176765645.1">
    <property type="nucleotide sequence ID" value="NZ_FNDD01000030.1"/>
</dbReference>
<evidence type="ECO:0000256" key="1">
    <source>
        <dbReference type="SAM" id="SignalP"/>
    </source>
</evidence>
<dbReference type="InterPro" id="IPR019110">
    <property type="entry name" value="Uncharacterised_RAQPRD"/>
</dbReference>
<evidence type="ECO:0000313" key="3">
    <source>
        <dbReference type="Proteomes" id="UP000198854"/>
    </source>
</evidence>
<dbReference type="EMBL" id="FNDD01000030">
    <property type="protein sequence ID" value="SDH81491.1"/>
    <property type="molecule type" value="Genomic_DNA"/>
</dbReference>
<name>A0A1G8FH64_9VIBR</name>
<reference evidence="2 3" key="1">
    <citation type="submission" date="2016-10" db="EMBL/GenBank/DDBJ databases">
        <authorList>
            <person name="de Groot N.N."/>
        </authorList>
    </citation>
    <scope>NUCLEOTIDE SEQUENCE [LARGE SCALE GENOMIC DNA]</scope>
    <source>
        <strain evidence="2 3">CGMCC 1.10228</strain>
    </source>
</reference>
<evidence type="ECO:0000313" key="2">
    <source>
        <dbReference type="EMBL" id="SDH81491.1"/>
    </source>
</evidence>
<accession>A0A1G8FH64</accession>
<dbReference type="Proteomes" id="UP000198854">
    <property type="component" value="Unassembled WGS sequence"/>
</dbReference>
<dbReference type="Pfam" id="PF09686">
    <property type="entry name" value="Plasmid_RAQPRD"/>
    <property type="match status" value="1"/>
</dbReference>
<sequence length="101" mass="11302">MKFGTVRIIGLGCLMFSAASSAGAYEERAHLLNAQNHLTQALRALDSAAYQADPTLRFRFETVHSKAKIQQILEGIELYLQAPLQPQISPEIYQKLEEGRK</sequence>
<protein>
    <submittedName>
        <fullName evidence="2">Integrative conjugative element protein, RAQPRD family</fullName>
    </submittedName>
</protein>
<keyword evidence="1" id="KW-0732">Signal</keyword>
<organism evidence="2 3">
    <name type="scientific">Vibrio xiamenensis</name>
    <dbReference type="NCBI Taxonomy" id="861298"/>
    <lineage>
        <taxon>Bacteria</taxon>
        <taxon>Pseudomonadati</taxon>
        <taxon>Pseudomonadota</taxon>
        <taxon>Gammaproteobacteria</taxon>
        <taxon>Vibrionales</taxon>
        <taxon>Vibrionaceae</taxon>
        <taxon>Vibrio</taxon>
    </lineage>
</organism>